<keyword evidence="1" id="KW-0812">Transmembrane</keyword>
<reference evidence="6 7" key="1">
    <citation type="journal article" date="2019" name="Nat. Med.">
        <title>A library of human gut bacterial isolates paired with longitudinal multiomics data enables mechanistic microbiome research.</title>
        <authorList>
            <person name="Poyet M."/>
            <person name="Groussin M."/>
            <person name="Gibbons S.M."/>
            <person name="Avila-Pacheco J."/>
            <person name="Jiang X."/>
            <person name="Kearney S.M."/>
            <person name="Perrotta A.R."/>
            <person name="Berdy B."/>
            <person name="Zhao S."/>
            <person name="Lieberman T.D."/>
            <person name="Swanson P.K."/>
            <person name="Smith M."/>
            <person name="Roesemann S."/>
            <person name="Alexander J.E."/>
            <person name="Rich S.A."/>
            <person name="Livny J."/>
            <person name="Vlamakis H."/>
            <person name="Clish C."/>
            <person name="Bullock K."/>
            <person name="Deik A."/>
            <person name="Scott J."/>
            <person name="Pierce K.A."/>
            <person name="Xavier R.J."/>
            <person name="Alm E.J."/>
        </authorList>
    </citation>
    <scope>NUCLEOTIDE SEQUENCE [LARGE SCALE GENOMIC DNA]</scope>
    <source>
        <strain evidence="3 6">BIOML-A1</strain>
        <strain evidence="2 7">BIOML-A7</strain>
    </source>
</reference>
<keyword evidence="1" id="KW-0472">Membrane</keyword>
<evidence type="ECO:0000313" key="6">
    <source>
        <dbReference type="Proteomes" id="UP000429838"/>
    </source>
</evidence>
<keyword evidence="1" id="KW-1133">Transmembrane helix</keyword>
<dbReference type="Proteomes" id="UP000436803">
    <property type="component" value="Unassembled WGS sequence"/>
</dbReference>
<protein>
    <recommendedName>
        <fullName evidence="8">Transmembrane protein</fullName>
    </recommendedName>
</protein>
<name>A0A5C6LCG1_BACFG</name>
<evidence type="ECO:0000313" key="7">
    <source>
        <dbReference type="Proteomes" id="UP000436803"/>
    </source>
</evidence>
<comment type="caution">
    <text evidence="4">The sequence shown here is derived from an EMBL/GenBank/DDBJ whole genome shotgun (WGS) entry which is preliminary data.</text>
</comment>
<evidence type="ECO:0000313" key="5">
    <source>
        <dbReference type="Proteomes" id="UP000318041"/>
    </source>
</evidence>
<dbReference type="EMBL" id="VOHY01000007">
    <property type="protein sequence ID" value="TWV73915.1"/>
    <property type="molecule type" value="Genomic_DNA"/>
</dbReference>
<accession>A0A5C6LCG1</accession>
<evidence type="ECO:0008006" key="8">
    <source>
        <dbReference type="Google" id="ProtNLM"/>
    </source>
</evidence>
<gene>
    <name evidence="3" type="ORF">F2Z25_20300</name>
    <name evidence="2" type="ORF">F2Z29_15285</name>
    <name evidence="4" type="ORF">FSA08_10355</name>
</gene>
<reference evidence="4 5" key="2">
    <citation type="submission" date="2019-08" db="EMBL/GenBank/DDBJ databases">
        <title>Genome sequencing of Bacteroides fragilis Sample_iSURF_9.</title>
        <authorList>
            <person name="Chandler J.E."/>
            <person name="Ruoff K.L."/>
            <person name="Price C.E."/>
            <person name="Valls R.A."/>
            <person name="O'Toole G.A."/>
        </authorList>
    </citation>
    <scope>NUCLEOTIDE SEQUENCE [LARGE SCALE GENOMIC DNA]</scope>
    <source>
        <strain evidence="4 5">CFPLTA004_1B</strain>
    </source>
</reference>
<dbReference type="Proteomes" id="UP000429838">
    <property type="component" value="Unassembled WGS sequence"/>
</dbReference>
<sequence>MNSVFQIVILIADNTCLLFCFEPVQCSLICRIFCFKVQIVILSLIILCVLKNDCRHANVLFCLSSGFMQVKF</sequence>
<evidence type="ECO:0000313" key="3">
    <source>
        <dbReference type="EMBL" id="KAA5205178.1"/>
    </source>
</evidence>
<dbReference type="Proteomes" id="UP000318041">
    <property type="component" value="Unassembled WGS sequence"/>
</dbReference>
<dbReference type="EMBL" id="VWAQ01000021">
    <property type="protein sequence ID" value="KAA5205178.1"/>
    <property type="molecule type" value="Genomic_DNA"/>
</dbReference>
<evidence type="ECO:0000313" key="4">
    <source>
        <dbReference type="EMBL" id="TWV73915.1"/>
    </source>
</evidence>
<organism evidence="4 5">
    <name type="scientific">Bacteroides fragilis</name>
    <dbReference type="NCBI Taxonomy" id="817"/>
    <lineage>
        <taxon>Bacteria</taxon>
        <taxon>Pseudomonadati</taxon>
        <taxon>Bacteroidota</taxon>
        <taxon>Bacteroidia</taxon>
        <taxon>Bacteroidales</taxon>
        <taxon>Bacteroidaceae</taxon>
        <taxon>Bacteroides</taxon>
    </lineage>
</organism>
<feature type="transmembrane region" description="Helical" evidence="1">
    <location>
        <begin position="28"/>
        <end position="50"/>
    </location>
</feature>
<dbReference type="AlphaFoldDB" id="A0A5C6LCG1"/>
<dbReference type="EMBL" id="VWAW01000013">
    <property type="protein sequence ID" value="KAA5172018.1"/>
    <property type="molecule type" value="Genomic_DNA"/>
</dbReference>
<evidence type="ECO:0000256" key="1">
    <source>
        <dbReference type="SAM" id="Phobius"/>
    </source>
</evidence>
<proteinExistence type="predicted"/>
<evidence type="ECO:0000313" key="2">
    <source>
        <dbReference type="EMBL" id="KAA5172018.1"/>
    </source>
</evidence>